<feature type="region of interest" description="Disordered" evidence="1">
    <location>
        <begin position="124"/>
        <end position="150"/>
    </location>
</feature>
<accession>A0A8S5NKU8</accession>
<sequence>MNIYEKLAVIQSKLKAPKGQYNSFGKYKYRSCEDILEAVKPLLAETKTVLSVTDRMEVVGNRIYVRAEAHLNDCEDAGEITTVAYAREEESKKGMDSSQVTGAASSYARKYALNGLFCIDDNKDSDSTNTGEKEKVSGRKAEPAKETEMISSETTMSIKNIIDKYPEAKLLEQIKTRFKVNDIEFLTREKGQKCLEMLIYYDKQHTGKGVTA</sequence>
<protein>
    <submittedName>
        <fullName evidence="2">ERF superfamily protein</fullName>
    </submittedName>
</protein>
<reference evidence="2" key="1">
    <citation type="journal article" date="2021" name="Proc. Natl. Acad. Sci. U.S.A.">
        <title>A Catalog of Tens of Thousands of Viruses from Human Metagenomes Reveals Hidden Associations with Chronic Diseases.</title>
        <authorList>
            <person name="Tisza M.J."/>
            <person name="Buck C.B."/>
        </authorList>
    </citation>
    <scope>NUCLEOTIDE SEQUENCE</scope>
    <source>
        <strain evidence="2">CtGfF74</strain>
    </source>
</reference>
<evidence type="ECO:0000256" key="1">
    <source>
        <dbReference type="SAM" id="MobiDB-lite"/>
    </source>
</evidence>
<dbReference type="Pfam" id="PF04404">
    <property type="entry name" value="ERF"/>
    <property type="match status" value="1"/>
</dbReference>
<name>A0A8S5NKU8_9CAUD</name>
<dbReference type="EMBL" id="BK015188">
    <property type="protein sequence ID" value="DAD94988.1"/>
    <property type="molecule type" value="Genomic_DNA"/>
</dbReference>
<dbReference type="InterPro" id="IPR007499">
    <property type="entry name" value="ERF_bacteria_virus"/>
</dbReference>
<organism evidence="2">
    <name type="scientific">Siphoviridae sp. ctGfF74</name>
    <dbReference type="NCBI Taxonomy" id="2826223"/>
    <lineage>
        <taxon>Viruses</taxon>
        <taxon>Duplodnaviria</taxon>
        <taxon>Heunggongvirae</taxon>
        <taxon>Uroviricota</taxon>
        <taxon>Caudoviricetes</taxon>
    </lineage>
</organism>
<evidence type="ECO:0000313" key="2">
    <source>
        <dbReference type="EMBL" id="DAD94988.1"/>
    </source>
</evidence>
<proteinExistence type="predicted"/>
<feature type="compositionally biased region" description="Basic and acidic residues" evidence="1">
    <location>
        <begin position="124"/>
        <end position="148"/>
    </location>
</feature>